<feature type="region of interest" description="Disordered" evidence="1">
    <location>
        <begin position="101"/>
        <end position="121"/>
    </location>
</feature>
<accession>A0A2K8P6N2</accession>
<evidence type="ECO:0000256" key="1">
    <source>
        <dbReference type="SAM" id="MobiDB-lite"/>
    </source>
</evidence>
<gene>
    <name evidence="2" type="ORF">SLAV_02415</name>
</gene>
<reference evidence="2 3" key="1">
    <citation type="submission" date="2017-11" db="EMBL/GenBank/DDBJ databases">
        <title>Complete genome sequence of Streptomyces lavendulae subsp. lavendulae CCM 3239 (formerly 'Streptomyces aureofaciens CCM 3239'), the producer of the angucycline-type antibiotic auricin.</title>
        <authorList>
            <person name="Busche T."/>
            <person name="Novakova R."/>
            <person name="Al'Dilaimi A."/>
            <person name="Homerova D."/>
            <person name="Feckova L."/>
            <person name="Rezuchova B."/>
            <person name="Mingyar E."/>
            <person name="Csolleiova D."/>
            <person name="Bekeova C."/>
            <person name="Winkler A."/>
            <person name="Sevcikova B."/>
            <person name="Kalinowski J."/>
            <person name="Kormanec J."/>
            <person name="Ruckert C."/>
        </authorList>
    </citation>
    <scope>NUCLEOTIDE SEQUENCE [LARGE SCALE GENOMIC DNA]</scope>
    <source>
        <strain evidence="2 3">CCM 3239</strain>
    </source>
</reference>
<dbReference type="EMBL" id="CP024985">
    <property type="protein sequence ID" value="ATZ22407.1"/>
    <property type="molecule type" value="Genomic_DNA"/>
</dbReference>
<name>A0A2K8P6N2_STRLA</name>
<protein>
    <submittedName>
        <fullName evidence="2">Uncharacterized protein</fullName>
    </submittedName>
</protein>
<dbReference type="AlphaFoldDB" id="A0A2K8P6N2"/>
<sequence length="270" mass="30508">MWPWRRRRNRATAETEPGFRPARPQAPEWEPETDPWQDRLNRSCEARAVRQWWADAAEQTERLGEDGYGERLGELLSRLSPRDFAALGFGCTRRIDRACREPRTCSQDPAPPPASGDRIRRHGPVAGACSGFWDCYSPFAVRAAFTADDRHLAVTVQGQWSTVMLWVDGIRVEAPNFLDETGYWVDDRFYVTEMAAPDDHPLQGHVGMGAIAVLSLVIHDAATATTHVLDPEPHENWSCPVAALRDGQWRLYPTLEARDADHPDRTLTLP</sequence>
<dbReference type="OrthoDB" id="3288058at2"/>
<dbReference type="KEGG" id="slx:SLAV_02415"/>
<evidence type="ECO:0000313" key="2">
    <source>
        <dbReference type="EMBL" id="ATZ22407.1"/>
    </source>
</evidence>
<organism evidence="2 3">
    <name type="scientific">Streptomyces lavendulae subsp. lavendulae</name>
    <dbReference type="NCBI Taxonomy" id="58340"/>
    <lineage>
        <taxon>Bacteria</taxon>
        <taxon>Bacillati</taxon>
        <taxon>Actinomycetota</taxon>
        <taxon>Actinomycetes</taxon>
        <taxon>Kitasatosporales</taxon>
        <taxon>Streptomycetaceae</taxon>
        <taxon>Streptomyces</taxon>
    </lineage>
</organism>
<dbReference type="Proteomes" id="UP000231791">
    <property type="component" value="Chromosome"/>
</dbReference>
<evidence type="ECO:0000313" key="3">
    <source>
        <dbReference type="Proteomes" id="UP000231791"/>
    </source>
</evidence>
<feature type="region of interest" description="Disordered" evidence="1">
    <location>
        <begin position="1"/>
        <end position="36"/>
    </location>
</feature>
<proteinExistence type="predicted"/>
<feature type="compositionally biased region" description="Basic residues" evidence="1">
    <location>
        <begin position="1"/>
        <end position="10"/>
    </location>
</feature>
<keyword evidence="3" id="KW-1185">Reference proteome</keyword>
<dbReference type="GeneID" id="49381651"/>
<dbReference type="RefSeq" id="WP_051840370.1">
    <property type="nucleotide sequence ID" value="NZ_CP024985.1"/>
</dbReference>